<evidence type="ECO:0000256" key="7">
    <source>
        <dbReference type="RuleBase" id="RU362109"/>
    </source>
</evidence>
<feature type="compositionally biased region" description="Low complexity" evidence="8">
    <location>
        <begin position="184"/>
        <end position="199"/>
    </location>
</feature>
<dbReference type="OrthoDB" id="10069349at2759"/>
<dbReference type="PANTHER" id="PTHR24067">
    <property type="entry name" value="UBIQUITIN-CONJUGATING ENZYME E2"/>
    <property type="match status" value="1"/>
</dbReference>
<evidence type="ECO:0000256" key="4">
    <source>
        <dbReference type="ARBA" id="ARBA00022786"/>
    </source>
</evidence>
<keyword evidence="11" id="KW-1185">Reference proteome</keyword>
<dbReference type="Pfam" id="PF00179">
    <property type="entry name" value="UQ_con"/>
    <property type="match status" value="1"/>
</dbReference>
<accession>A0A1J4JJR6</accession>
<comment type="similarity">
    <text evidence="7">Belongs to the ubiquitin-conjugating enzyme family.</text>
</comment>
<dbReference type="InterPro" id="IPR000608">
    <property type="entry name" value="UBC"/>
</dbReference>
<dbReference type="Proteomes" id="UP000179807">
    <property type="component" value="Unassembled WGS sequence"/>
</dbReference>
<reference evidence="10" key="1">
    <citation type="submission" date="2016-10" db="EMBL/GenBank/DDBJ databases">
        <authorList>
            <person name="Benchimol M."/>
            <person name="Almeida L.G."/>
            <person name="Vasconcelos A.T."/>
            <person name="Perreira-Neves A."/>
            <person name="Rosa I.A."/>
            <person name="Tasca T."/>
            <person name="Bogo M.R."/>
            <person name="de Souza W."/>
        </authorList>
    </citation>
    <scope>NUCLEOTIDE SEQUENCE [LARGE SCALE GENOMIC DNA]</scope>
    <source>
        <strain evidence="10">K</strain>
    </source>
</reference>
<dbReference type="SUPFAM" id="SSF54495">
    <property type="entry name" value="UBC-like"/>
    <property type="match status" value="1"/>
</dbReference>
<dbReference type="PROSITE" id="PS50127">
    <property type="entry name" value="UBC_2"/>
    <property type="match status" value="1"/>
</dbReference>
<dbReference type="RefSeq" id="XP_068351736.1">
    <property type="nucleotide sequence ID" value="XM_068509993.1"/>
</dbReference>
<dbReference type="GO" id="GO:0061631">
    <property type="term" value="F:ubiquitin conjugating enzyme activity"/>
    <property type="evidence" value="ECO:0007669"/>
    <property type="project" value="UniProtKB-EC"/>
</dbReference>
<sequence>MNTPYVKLSSDFESFCRTLKLFFKDSRMQTLRPEVARRLMSEMKKLQKAELGGITTHFNPDNLTDIHATLEGPENTPFEGGTFEIKLEVGDEFPQKPPKGYFLTKIFHPNVHPDTGAICVSTLSSDWTESMGLDHLLLTIRCLLIEPNPESALNEEAGRLLLENYDDYNSRAKLMTQVHAMKAKPAAAGAPAKKASATQAKKRLKRL</sequence>
<dbReference type="InterPro" id="IPR023313">
    <property type="entry name" value="UBQ-conjugating_AS"/>
</dbReference>
<gene>
    <name evidence="10" type="ORF">TRFO_34998</name>
</gene>
<dbReference type="GO" id="GO:0005524">
    <property type="term" value="F:ATP binding"/>
    <property type="evidence" value="ECO:0007669"/>
    <property type="project" value="UniProtKB-UniRule"/>
</dbReference>
<organism evidence="10 11">
    <name type="scientific">Tritrichomonas foetus</name>
    <dbReference type="NCBI Taxonomy" id="1144522"/>
    <lineage>
        <taxon>Eukaryota</taxon>
        <taxon>Metamonada</taxon>
        <taxon>Parabasalia</taxon>
        <taxon>Tritrichomonadida</taxon>
        <taxon>Tritrichomonadidae</taxon>
        <taxon>Tritrichomonas</taxon>
    </lineage>
</organism>
<comment type="caution">
    <text evidence="10">The sequence shown here is derived from an EMBL/GenBank/DDBJ whole genome shotgun (WGS) entry which is preliminary data.</text>
</comment>
<dbReference type="CDD" id="cd23804">
    <property type="entry name" value="UBCc_UBE2S"/>
    <property type="match status" value="1"/>
</dbReference>
<dbReference type="PROSITE" id="PS00183">
    <property type="entry name" value="UBC_1"/>
    <property type="match status" value="1"/>
</dbReference>
<evidence type="ECO:0000256" key="2">
    <source>
        <dbReference type="ARBA" id="ARBA00022679"/>
    </source>
</evidence>
<evidence type="ECO:0000256" key="3">
    <source>
        <dbReference type="ARBA" id="ARBA00022741"/>
    </source>
</evidence>
<keyword evidence="4 7" id="KW-0833">Ubl conjugation pathway</keyword>
<dbReference type="Gene3D" id="3.10.110.10">
    <property type="entry name" value="Ubiquitin Conjugating Enzyme"/>
    <property type="match status" value="1"/>
</dbReference>
<dbReference type="InterPro" id="IPR050113">
    <property type="entry name" value="Ub_conjugating_enzyme"/>
</dbReference>
<keyword evidence="2" id="KW-0808">Transferase</keyword>
<dbReference type="EMBL" id="MLAK01001047">
    <property type="protein sequence ID" value="OHS98599.1"/>
    <property type="molecule type" value="Genomic_DNA"/>
</dbReference>
<evidence type="ECO:0000313" key="11">
    <source>
        <dbReference type="Proteomes" id="UP000179807"/>
    </source>
</evidence>
<feature type="region of interest" description="Disordered" evidence="8">
    <location>
        <begin position="184"/>
        <end position="207"/>
    </location>
</feature>
<dbReference type="GeneID" id="94844697"/>
<feature type="domain" description="UBC core" evidence="9">
    <location>
        <begin position="34"/>
        <end position="181"/>
    </location>
</feature>
<dbReference type="AlphaFoldDB" id="A0A1J4JJR6"/>
<evidence type="ECO:0000256" key="6">
    <source>
        <dbReference type="PROSITE-ProRule" id="PRU10133"/>
    </source>
</evidence>
<evidence type="ECO:0000313" key="10">
    <source>
        <dbReference type="EMBL" id="OHS98599.1"/>
    </source>
</evidence>
<dbReference type="SMART" id="SM00212">
    <property type="entry name" value="UBCc"/>
    <property type="match status" value="1"/>
</dbReference>
<evidence type="ECO:0000256" key="5">
    <source>
        <dbReference type="ARBA" id="ARBA00022840"/>
    </source>
</evidence>
<name>A0A1J4JJR6_9EUKA</name>
<keyword evidence="5 7" id="KW-0067">ATP-binding</keyword>
<feature type="active site" description="Glycyl thioester intermediate" evidence="6">
    <location>
        <position position="119"/>
    </location>
</feature>
<evidence type="ECO:0000259" key="9">
    <source>
        <dbReference type="PROSITE" id="PS50127"/>
    </source>
</evidence>
<dbReference type="EC" id="2.3.2.23" evidence="1"/>
<dbReference type="FunFam" id="3.10.110.10:FF:000031">
    <property type="entry name" value="Ubiquitin-conjugating enzyme E2 22"/>
    <property type="match status" value="1"/>
</dbReference>
<keyword evidence="3 7" id="KW-0547">Nucleotide-binding</keyword>
<protein>
    <recommendedName>
        <fullName evidence="1">E2 ubiquitin-conjugating enzyme</fullName>
        <ecNumber evidence="1">2.3.2.23</ecNumber>
    </recommendedName>
</protein>
<evidence type="ECO:0000256" key="8">
    <source>
        <dbReference type="SAM" id="MobiDB-lite"/>
    </source>
</evidence>
<dbReference type="InterPro" id="IPR016135">
    <property type="entry name" value="UBQ-conjugating_enzyme/RWD"/>
</dbReference>
<dbReference type="VEuPathDB" id="TrichDB:TRFO_34998"/>
<proteinExistence type="inferred from homology"/>
<evidence type="ECO:0000256" key="1">
    <source>
        <dbReference type="ARBA" id="ARBA00012486"/>
    </source>
</evidence>